<dbReference type="PROSITE" id="PS51257">
    <property type="entry name" value="PROKAR_LIPOPROTEIN"/>
    <property type="match status" value="1"/>
</dbReference>
<keyword evidence="1" id="KW-0812">Transmembrane</keyword>
<name>A0A1H1PYU7_9PSED</name>
<feature type="transmembrane region" description="Helical" evidence="1">
    <location>
        <begin position="29"/>
        <end position="47"/>
    </location>
</feature>
<evidence type="ECO:0000256" key="1">
    <source>
        <dbReference type="SAM" id="Phobius"/>
    </source>
</evidence>
<evidence type="ECO:0000313" key="3">
    <source>
        <dbReference type="Proteomes" id="UP000243359"/>
    </source>
</evidence>
<reference evidence="3" key="1">
    <citation type="submission" date="2016-10" db="EMBL/GenBank/DDBJ databases">
        <authorList>
            <person name="Varghese N."/>
            <person name="Submissions S."/>
        </authorList>
    </citation>
    <scope>NUCLEOTIDE SEQUENCE [LARGE SCALE GENOMIC DNA]</scope>
    <source>
        <strain evidence="3">KCTC 32247</strain>
    </source>
</reference>
<protein>
    <submittedName>
        <fullName evidence="2">Uncharacterized protein</fullName>
    </submittedName>
</protein>
<feature type="transmembrane region" description="Helical" evidence="1">
    <location>
        <begin position="7"/>
        <end position="23"/>
    </location>
</feature>
<keyword evidence="1" id="KW-0472">Membrane</keyword>
<gene>
    <name evidence="2" type="ORF">SAMN05216221_1208</name>
</gene>
<evidence type="ECO:0000313" key="2">
    <source>
        <dbReference type="EMBL" id="SDS16368.1"/>
    </source>
</evidence>
<dbReference type="RefSeq" id="WP_157719491.1">
    <property type="nucleotide sequence ID" value="NZ_LT629751.1"/>
</dbReference>
<keyword evidence="3" id="KW-1185">Reference proteome</keyword>
<accession>A0A1H1PYU7</accession>
<dbReference type="EMBL" id="LT629751">
    <property type="protein sequence ID" value="SDS16368.1"/>
    <property type="molecule type" value="Genomic_DNA"/>
</dbReference>
<keyword evidence="1" id="KW-1133">Transmembrane helix</keyword>
<organism evidence="2 3">
    <name type="scientific">Pseudomonas oryzae</name>
    <dbReference type="NCBI Taxonomy" id="1392877"/>
    <lineage>
        <taxon>Bacteria</taxon>
        <taxon>Pseudomonadati</taxon>
        <taxon>Pseudomonadota</taxon>
        <taxon>Gammaproteobacteria</taxon>
        <taxon>Pseudomonadales</taxon>
        <taxon>Pseudomonadaceae</taxon>
        <taxon>Pseudomonas</taxon>
    </lineage>
</organism>
<dbReference type="Proteomes" id="UP000243359">
    <property type="component" value="Chromosome I"/>
</dbReference>
<dbReference type="AlphaFoldDB" id="A0A1H1PYU7"/>
<sequence>MADSKWLCLPFAMLFMVIGCIFLEVKLSFLAQLSAIAFCAVGVHMAMRSGRFVSDE</sequence>
<proteinExistence type="predicted"/>